<evidence type="ECO:0000256" key="1">
    <source>
        <dbReference type="ARBA" id="ARBA00000085"/>
    </source>
</evidence>
<dbReference type="EMBL" id="JASTZU010000050">
    <property type="protein sequence ID" value="MDL4841919.1"/>
    <property type="molecule type" value="Genomic_DNA"/>
</dbReference>
<evidence type="ECO:0000256" key="6">
    <source>
        <dbReference type="ARBA" id="ARBA00022777"/>
    </source>
</evidence>
<evidence type="ECO:0000259" key="10">
    <source>
        <dbReference type="Pfam" id="PF07730"/>
    </source>
</evidence>
<dbReference type="GO" id="GO:0016301">
    <property type="term" value="F:kinase activity"/>
    <property type="evidence" value="ECO:0007669"/>
    <property type="project" value="UniProtKB-KW"/>
</dbReference>
<accession>A0ABT7L7T1</accession>
<keyword evidence="8" id="KW-0902">Two-component regulatory system</keyword>
<gene>
    <name evidence="11" type="ORF">QQS35_15880</name>
</gene>
<keyword evidence="3" id="KW-0597">Phosphoprotein</keyword>
<dbReference type="InterPro" id="IPR036890">
    <property type="entry name" value="HATPase_C_sf"/>
</dbReference>
<dbReference type="Proteomes" id="UP001235343">
    <property type="component" value="Unassembled WGS sequence"/>
</dbReference>
<name>A0ABT7L7T1_9BACI</name>
<dbReference type="Gene3D" id="3.30.565.10">
    <property type="entry name" value="Histidine kinase-like ATPase, C-terminal domain"/>
    <property type="match status" value="1"/>
</dbReference>
<dbReference type="PANTHER" id="PTHR24421:SF10">
    <property type="entry name" value="NITRATE_NITRITE SENSOR PROTEIN NARQ"/>
    <property type="match status" value="1"/>
</dbReference>
<keyword evidence="7" id="KW-0067">ATP-binding</keyword>
<dbReference type="SUPFAM" id="SSF55874">
    <property type="entry name" value="ATPase domain of HSP90 chaperone/DNA topoisomerase II/histidine kinase"/>
    <property type="match status" value="1"/>
</dbReference>
<sequence length="218" mass="24391">MELKAIEHASTYIIQSQEEEIKRIALELHEGISQNLYSLYTGLEFLQSGINQPDLQGYAKEMSTLLSRTIQEVRLLSVELYPSTLKTLGIFAALKSYIKLFISTFGVIIHVESQGEERELTEHKSLAVFRTCQEALINIAKYADTSEATLSFTWEEKTLKIDIKDKGIGFDLQKAIETNSFKGIAAMKQRMFIVGGDVHLSSGKGKGTNISIVLPIQE</sequence>
<dbReference type="Pfam" id="PF02518">
    <property type="entry name" value="HATPase_c"/>
    <property type="match status" value="1"/>
</dbReference>
<evidence type="ECO:0000256" key="2">
    <source>
        <dbReference type="ARBA" id="ARBA00012438"/>
    </source>
</evidence>
<protein>
    <recommendedName>
        <fullName evidence="2">histidine kinase</fullName>
        <ecNumber evidence="2">2.7.13.3</ecNumber>
    </recommendedName>
</protein>
<comment type="caution">
    <text evidence="11">The sequence shown here is derived from an EMBL/GenBank/DDBJ whole genome shotgun (WGS) entry which is preliminary data.</text>
</comment>
<evidence type="ECO:0000313" key="11">
    <source>
        <dbReference type="EMBL" id="MDL4841919.1"/>
    </source>
</evidence>
<reference evidence="11 12" key="1">
    <citation type="submission" date="2023-06" db="EMBL/GenBank/DDBJ databases">
        <title>Aquibacillus rhizosphaerae LR5S19.</title>
        <authorList>
            <person name="Sun J.-Q."/>
        </authorList>
    </citation>
    <scope>NUCLEOTIDE SEQUENCE [LARGE SCALE GENOMIC DNA]</scope>
    <source>
        <strain evidence="11 12">LR5S19</strain>
    </source>
</reference>
<keyword evidence="5" id="KW-0547">Nucleotide-binding</keyword>
<dbReference type="PANTHER" id="PTHR24421">
    <property type="entry name" value="NITRATE/NITRITE SENSOR PROTEIN NARX-RELATED"/>
    <property type="match status" value="1"/>
</dbReference>
<organism evidence="11 12">
    <name type="scientific">Aquibacillus rhizosphaerae</name>
    <dbReference type="NCBI Taxonomy" id="3051431"/>
    <lineage>
        <taxon>Bacteria</taxon>
        <taxon>Bacillati</taxon>
        <taxon>Bacillota</taxon>
        <taxon>Bacilli</taxon>
        <taxon>Bacillales</taxon>
        <taxon>Bacillaceae</taxon>
        <taxon>Aquibacillus</taxon>
    </lineage>
</organism>
<dbReference type="RefSeq" id="WP_285933206.1">
    <property type="nucleotide sequence ID" value="NZ_JASTZU010000050.1"/>
</dbReference>
<evidence type="ECO:0000256" key="4">
    <source>
        <dbReference type="ARBA" id="ARBA00022679"/>
    </source>
</evidence>
<dbReference type="Gene3D" id="1.20.5.1930">
    <property type="match status" value="1"/>
</dbReference>
<evidence type="ECO:0000256" key="8">
    <source>
        <dbReference type="ARBA" id="ARBA00023012"/>
    </source>
</evidence>
<dbReference type="InterPro" id="IPR011712">
    <property type="entry name" value="Sig_transdc_His_kin_sub3_dim/P"/>
</dbReference>
<dbReference type="Pfam" id="PF07730">
    <property type="entry name" value="HisKA_3"/>
    <property type="match status" value="1"/>
</dbReference>
<feature type="domain" description="Signal transduction histidine kinase subgroup 3 dimerisation and phosphoacceptor" evidence="10">
    <location>
        <begin position="22"/>
        <end position="85"/>
    </location>
</feature>
<comment type="catalytic activity">
    <reaction evidence="1">
        <text>ATP + protein L-histidine = ADP + protein N-phospho-L-histidine.</text>
        <dbReference type="EC" id="2.7.13.3"/>
    </reaction>
</comment>
<evidence type="ECO:0000256" key="3">
    <source>
        <dbReference type="ARBA" id="ARBA00022553"/>
    </source>
</evidence>
<evidence type="ECO:0000259" key="9">
    <source>
        <dbReference type="Pfam" id="PF02518"/>
    </source>
</evidence>
<dbReference type="CDD" id="cd16917">
    <property type="entry name" value="HATPase_UhpB-NarQ-NarX-like"/>
    <property type="match status" value="1"/>
</dbReference>
<evidence type="ECO:0000256" key="7">
    <source>
        <dbReference type="ARBA" id="ARBA00022840"/>
    </source>
</evidence>
<keyword evidence="12" id="KW-1185">Reference proteome</keyword>
<keyword evidence="6 11" id="KW-0418">Kinase</keyword>
<feature type="domain" description="Histidine kinase/HSP90-like ATPase" evidence="9">
    <location>
        <begin position="126"/>
        <end position="217"/>
    </location>
</feature>
<dbReference type="EC" id="2.7.13.3" evidence="2"/>
<proteinExistence type="predicted"/>
<evidence type="ECO:0000256" key="5">
    <source>
        <dbReference type="ARBA" id="ARBA00022741"/>
    </source>
</evidence>
<dbReference type="InterPro" id="IPR003594">
    <property type="entry name" value="HATPase_dom"/>
</dbReference>
<keyword evidence="4" id="KW-0808">Transferase</keyword>
<evidence type="ECO:0000313" key="12">
    <source>
        <dbReference type="Proteomes" id="UP001235343"/>
    </source>
</evidence>
<dbReference type="InterPro" id="IPR050482">
    <property type="entry name" value="Sensor_HK_TwoCompSys"/>
</dbReference>